<keyword evidence="1" id="KW-0677">Repeat</keyword>
<reference evidence="5" key="1">
    <citation type="submission" date="2020-05" db="EMBL/GenBank/DDBJ databases">
        <authorList>
            <person name="Zhu T."/>
            <person name="Keshari N."/>
            <person name="Lu X."/>
        </authorList>
    </citation>
    <scope>NUCLEOTIDE SEQUENCE</scope>
    <source>
        <strain evidence="5">NK1-22</strain>
    </source>
</reference>
<dbReference type="InterPro" id="IPR050498">
    <property type="entry name" value="Ycf3"/>
</dbReference>
<feature type="transmembrane region" description="Helical" evidence="4">
    <location>
        <begin position="519"/>
        <end position="545"/>
    </location>
</feature>
<evidence type="ECO:0000256" key="4">
    <source>
        <dbReference type="SAM" id="Phobius"/>
    </source>
</evidence>
<evidence type="ECO:0000256" key="2">
    <source>
        <dbReference type="ARBA" id="ARBA00022803"/>
    </source>
</evidence>
<feature type="transmembrane region" description="Helical" evidence="4">
    <location>
        <begin position="393"/>
        <end position="414"/>
    </location>
</feature>
<dbReference type="AlphaFoldDB" id="A0AA97BQX4"/>
<dbReference type="PANTHER" id="PTHR44858:SF1">
    <property type="entry name" value="UDP-N-ACETYLGLUCOSAMINE--PEPTIDE N-ACETYLGLUCOSAMINYLTRANSFERASE SPINDLY-RELATED"/>
    <property type="match status" value="1"/>
</dbReference>
<dbReference type="EMBL" id="CP053540">
    <property type="protein sequence ID" value="WOB44713.1"/>
    <property type="molecule type" value="Genomic_DNA"/>
</dbReference>
<feature type="repeat" description="TPR" evidence="3">
    <location>
        <begin position="75"/>
        <end position="108"/>
    </location>
</feature>
<feature type="repeat" description="TPR" evidence="3">
    <location>
        <begin position="252"/>
        <end position="285"/>
    </location>
</feature>
<dbReference type="Pfam" id="PF13414">
    <property type="entry name" value="TPR_11"/>
    <property type="match status" value="1"/>
</dbReference>
<evidence type="ECO:0000256" key="1">
    <source>
        <dbReference type="ARBA" id="ARBA00022737"/>
    </source>
</evidence>
<feature type="transmembrane region" description="Helical" evidence="4">
    <location>
        <begin position="578"/>
        <end position="594"/>
    </location>
</feature>
<dbReference type="InterPro" id="IPR013105">
    <property type="entry name" value="TPR_2"/>
</dbReference>
<dbReference type="PROSITE" id="PS50293">
    <property type="entry name" value="TPR_REGION"/>
    <property type="match status" value="1"/>
</dbReference>
<name>A0AA97BQX4_9CYAN</name>
<dbReference type="InterPro" id="IPR019734">
    <property type="entry name" value="TPR_rpt"/>
</dbReference>
<dbReference type="SMART" id="SM00028">
    <property type="entry name" value="TPR"/>
    <property type="match status" value="7"/>
</dbReference>
<dbReference type="KEGG" id="tog:HNI00_17320"/>
<feature type="repeat" description="TPR" evidence="3">
    <location>
        <begin position="213"/>
        <end position="246"/>
    </location>
</feature>
<evidence type="ECO:0000313" key="5">
    <source>
        <dbReference type="EMBL" id="WOB44713.1"/>
    </source>
</evidence>
<sequence>MYADSEFDSDVSWSGNDLARLTPAECGQRLSEAALPEAERAGLLCRLGWWQLRDGQIEAAIAQFDQALLLWPDLVAAYHGRGRALDGLGRFKEALANFDQAIKLAATPRARLWRDRGCTLRSLGRYGEALTSFGNALEQQPQDALSMSAKGSLLAVLRRQKQAAMQLCDRALQLDPNLPEAWNSKGVVHSVAGQYAEAQQCYERAIALDSRLDRAWSNRGIAMLRQDRVLEAIANFEQALSLAPHRQEAWKAAAWAHHGRALMRLGRYERAIASCDEALRLQPGYAPAALNRLLSLGMAGQLWTHLRRRETRWPLLQNVGAVLNAAKLRLLIVTAAVLLLALGQGPAAELLRQGVSVLLSLGVLGLIVADLWRHRSRLGFVWQTYFGTHWLTYGRALGIVVATLVTYSIADAIAPPILRLGWSDLVFGRPGNVMFQPFNLIKDAAPAPSPAPDLPTPPMPGLEPPPVPEAVSHFNWATLLILLFWLALLLGIPFWARLEERLFRRGANTWRQIGVRSTWFGLAHLLAGIPLIGGIVLILPGFLFACRYKYVRDRHLRQTGNAFQSEEAGVRASTADHAAYNAILITLAAAVMIFL</sequence>
<feature type="repeat" description="TPR" evidence="3">
    <location>
        <begin position="179"/>
        <end position="212"/>
    </location>
</feature>
<dbReference type="Gene3D" id="1.25.40.10">
    <property type="entry name" value="Tetratricopeptide repeat domain"/>
    <property type="match status" value="2"/>
</dbReference>
<keyword evidence="4" id="KW-0472">Membrane</keyword>
<feature type="transmembrane region" description="Helical" evidence="4">
    <location>
        <begin position="474"/>
        <end position="498"/>
    </location>
</feature>
<keyword evidence="2 3" id="KW-0802">TPR repeat</keyword>
<keyword evidence="4" id="KW-1133">Transmembrane helix</keyword>
<dbReference type="Pfam" id="PF07719">
    <property type="entry name" value="TPR_2"/>
    <property type="match status" value="1"/>
</dbReference>
<dbReference type="PROSITE" id="PS50005">
    <property type="entry name" value="TPR"/>
    <property type="match status" value="5"/>
</dbReference>
<dbReference type="Pfam" id="PF13432">
    <property type="entry name" value="TPR_16"/>
    <property type="match status" value="2"/>
</dbReference>
<proteinExistence type="predicted"/>
<keyword evidence="4" id="KW-0812">Transmembrane</keyword>
<dbReference type="InterPro" id="IPR011990">
    <property type="entry name" value="TPR-like_helical_dom_sf"/>
</dbReference>
<dbReference type="RefSeq" id="WP_316787898.1">
    <property type="nucleotide sequence ID" value="NZ_CP053540.1"/>
</dbReference>
<dbReference type="SUPFAM" id="SSF48452">
    <property type="entry name" value="TPR-like"/>
    <property type="match status" value="2"/>
</dbReference>
<evidence type="ECO:0000256" key="3">
    <source>
        <dbReference type="PROSITE-ProRule" id="PRU00339"/>
    </source>
</evidence>
<accession>A0AA97BQX4</accession>
<dbReference type="PANTHER" id="PTHR44858">
    <property type="entry name" value="TETRATRICOPEPTIDE REPEAT PROTEIN 6"/>
    <property type="match status" value="1"/>
</dbReference>
<protein>
    <submittedName>
        <fullName evidence="5">Tetratricopeptide repeat protein</fullName>
    </submittedName>
</protein>
<feature type="transmembrane region" description="Helical" evidence="4">
    <location>
        <begin position="354"/>
        <end position="372"/>
    </location>
</feature>
<gene>
    <name evidence="5" type="ORF">HNI00_17320</name>
</gene>
<feature type="repeat" description="TPR" evidence="3">
    <location>
        <begin position="110"/>
        <end position="143"/>
    </location>
</feature>
<organism evidence="5">
    <name type="scientific">Thermoleptolyngbya oregonensis NK1-22</name>
    <dbReference type="NCBI Taxonomy" id="2547457"/>
    <lineage>
        <taxon>Bacteria</taxon>
        <taxon>Bacillati</taxon>
        <taxon>Cyanobacteriota</taxon>
        <taxon>Cyanophyceae</taxon>
        <taxon>Oculatellales</taxon>
        <taxon>Oculatellaceae</taxon>
        <taxon>Thermoleptolyngbya</taxon>
    </lineage>
</organism>